<dbReference type="InterPro" id="IPR050612">
    <property type="entry name" value="Prok_Mopterin_Oxidored"/>
</dbReference>
<dbReference type="GO" id="GO:0043546">
    <property type="term" value="F:molybdopterin cofactor binding"/>
    <property type="evidence" value="ECO:0007669"/>
    <property type="project" value="InterPro"/>
</dbReference>
<dbReference type="Gene3D" id="2.20.25.90">
    <property type="entry name" value="ADC-like domains"/>
    <property type="match status" value="1"/>
</dbReference>
<dbReference type="SMART" id="SM00926">
    <property type="entry name" value="Molybdop_Fe4S4"/>
    <property type="match status" value="1"/>
</dbReference>
<evidence type="ECO:0000313" key="10">
    <source>
        <dbReference type="EMBL" id="MCJ8502152.1"/>
    </source>
</evidence>
<dbReference type="InterPro" id="IPR009010">
    <property type="entry name" value="Asp_de-COase-like_dom_sf"/>
</dbReference>
<proteinExistence type="inferred from homology"/>
<keyword evidence="11" id="KW-1185">Reference proteome</keyword>
<feature type="domain" description="4Fe-4S Mo/W bis-MGD-type" evidence="9">
    <location>
        <begin position="50"/>
        <end position="105"/>
    </location>
</feature>
<evidence type="ECO:0000256" key="8">
    <source>
        <dbReference type="ARBA" id="ARBA00023014"/>
    </source>
</evidence>
<dbReference type="Gene3D" id="2.40.40.20">
    <property type="match status" value="1"/>
</dbReference>
<evidence type="ECO:0000256" key="5">
    <source>
        <dbReference type="ARBA" id="ARBA00022729"/>
    </source>
</evidence>
<dbReference type="Gene3D" id="3.40.50.740">
    <property type="match status" value="1"/>
</dbReference>
<evidence type="ECO:0000256" key="3">
    <source>
        <dbReference type="ARBA" id="ARBA00022505"/>
    </source>
</evidence>
<keyword evidence="7" id="KW-0408">Iron</keyword>
<protein>
    <submittedName>
        <fullName evidence="10">Molybdopterin-dependent oxidoreductase</fullName>
    </submittedName>
</protein>
<evidence type="ECO:0000256" key="2">
    <source>
        <dbReference type="ARBA" id="ARBA00022485"/>
    </source>
</evidence>
<dbReference type="Pfam" id="PF00384">
    <property type="entry name" value="Molybdopterin"/>
    <property type="match status" value="1"/>
</dbReference>
<dbReference type="Pfam" id="PF04879">
    <property type="entry name" value="Molybdop_Fe4S4"/>
    <property type="match status" value="1"/>
</dbReference>
<comment type="similarity">
    <text evidence="1">Belongs to the prokaryotic molybdopterin-containing oxidoreductase family.</text>
</comment>
<keyword evidence="3" id="KW-0500">Molybdenum</keyword>
<dbReference type="Gene3D" id="3.40.228.10">
    <property type="entry name" value="Dimethylsulfoxide Reductase, domain 2"/>
    <property type="match status" value="1"/>
</dbReference>
<name>A0AA41UL64_9BACT</name>
<keyword evidence="5" id="KW-0732">Signal</keyword>
<sequence length="766" mass="81397">MKLSRRCFLSFVIGGAAGTALSPLPWKLTDDIAIWSQNWPWTPVPPDGAYSYTPSTCTLCPGHCAIQVRKVDNRAVKIEGRGEKGPAGGICPLGLSGLQLLYGPTRIQAPLQRVGDRGAGHWRTLTWAQAIDAVVTKLAEIRAKGTPQALAAIAPTDQGTVAQLLQRLLTAYGSPNFLRMPSADDSAEAALRLTTGTDAYTVADLDKTDFILSFGCALMDGYGAPVQTIRAVTRMRERKGTLVQIEPRLSNTAAKADTWLAAQPGSEADLALAMAHVIIGQGRFDARFAMDRIDGFDGFARMVRDKYAPRNVAQTTGIDAETITRTALAFADARRPVALHGRGKGEMPGSLKEALAVQILNALVGNIDQPGGMQIHPAANGYIQWPAVASDAVASAGMGAGRLDEAGGSRFPHVRHLMHRFIERIDQDPDAVQALLVAEANPCHNLPDSDKVKAALGKIPFVVSFSSFMDETAMQSDLILPSHLYLERYEDVPVTRGGAKPTIRLCRPVVAPLYKTQHPGDTILRIAKALPAPVAAAFPWRDYETCLRDTLAHRWSAMDSKGFWIEKPVAAAPVAAAAAVETTNHNGPEEGVPAAADAPAAPAAATAQARRLALLNDDLSAVLMADNATLSDEAGHPLTLVPFDSIRTASGYAGDPPFMVKIVEDTVLKEQDGCVEINPTTAAQAGLREGQGALLSTPVGQARVRIHLSEGIMPGLLALPRGMGHTAYDAYLSGKGVNINQLIGSVQDPASGLDAVWGIRAKLTKA</sequence>
<organism evidence="10 11">
    <name type="scientific">Desulfatitalea alkaliphila</name>
    <dbReference type="NCBI Taxonomy" id="2929485"/>
    <lineage>
        <taxon>Bacteria</taxon>
        <taxon>Pseudomonadati</taxon>
        <taxon>Thermodesulfobacteriota</taxon>
        <taxon>Desulfobacteria</taxon>
        <taxon>Desulfobacterales</taxon>
        <taxon>Desulfosarcinaceae</taxon>
        <taxon>Desulfatitalea</taxon>
    </lineage>
</organism>
<evidence type="ECO:0000256" key="6">
    <source>
        <dbReference type="ARBA" id="ARBA00023002"/>
    </source>
</evidence>
<dbReference type="SUPFAM" id="SSF53706">
    <property type="entry name" value="Formate dehydrogenase/DMSO reductase, domains 1-3"/>
    <property type="match status" value="1"/>
</dbReference>
<dbReference type="PANTHER" id="PTHR43742">
    <property type="entry name" value="TRIMETHYLAMINE-N-OXIDE REDUCTASE"/>
    <property type="match status" value="1"/>
</dbReference>
<keyword evidence="2" id="KW-0004">4Fe-4S</keyword>
<dbReference type="InterPro" id="IPR006963">
    <property type="entry name" value="Mopterin_OxRdtase_4Fe-4S_dom"/>
</dbReference>
<comment type="caution">
    <text evidence="10">The sequence shown here is derived from an EMBL/GenBank/DDBJ whole genome shotgun (WGS) entry which is preliminary data.</text>
</comment>
<dbReference type="RefSeq" id="WP_246912354.1">
    <property type="nucleotide sequence ID" value="NZ_JALJRB010000021.1"/>
</dbReference>
<evidence type="ECO:0000256" key="4">
    <source>
        <dbReference type="ARBA" id="ARBA00022723"/>
    </source>
</evidence>
<dbReference type="Proteomes" id="UP001165427">
    <property type="component" value="Unassembled WGS sequence"/>
</dbReference>
<reference evidence="10" key="1">
    <citation type="submission" date="2022-04" db="EMBL/GenBank/DDBJ databases">
        <title>Desulfatitalea alkaliphila sp. nov., a novel anaerobic sulfate-reducing bacterium isolated from terrestrial mud volcano, Taman Peninsula, Russia.</title>
        <authorList>
            <person name="Khomyakova M.A."/>
            <person name="Merkel A.Y."/>
            <person name="Slobodkin A.I."/>
        </authorList>
    </citation>
    <scope>NUCLEOTIDE SEQUENCE</scope>
    <source>
        <strain evidence="10">M08but</strain>
    </source>
</reference>
<dbReference type="GO" id="GO:0051539">
    <property type="term" value="F:4 iron, 4 sulfur cluster binding"/>
    <property type="evidence" value="ECO:0007669"/>
    <property type="project" value="UniProtKB-KW"/>
</dbReference>
<dbReference type="InterPro" id="IPR006656">
    <property type="entry name" value="Mopterin_OxRdtase"/>
</dbReference>
<dbReference type="GO" id="GO:0046872">
    <property type="term" value="F:metal ion binding"/>
    <property type="evidence" value="ECO:0007669"/>
    <property type="project" value="UniProtKB-KW"/>
</dbReference>
<dbReference type="Pfam" id="PF01568">
    <property type="entry name" value="Molydop_binding"/>
    <property type="match status" value="1"/>
</dbReference>
<keyword evidence="4" id="KW-0479">Metal-binding</keyword>
<dbReference type="EMBL" id="JALJRB010000021">
    <property type="protein sequence ID" value="MCJ8502152.1"/>
    <property type="molecule type" value="Genomic_DNA"/>
</dbReference>
<evidence type="ECO:0000259" key="9">
    <source>
        <dbReference type="PROSITE" id="PS51669"/>
    </source>
</evidence>
<evidence type="ECO:0000256" key="7">
    <source>
        <dbReference type="ARBA" id="ARBA00023004"/>
    </source>
</evidence>
<dbReference type="InterPro" id="IPR006657">
    <property type="entry name" value="MoPterin_dinucl-bd_dom"/>
</dbReference>
<keyword evidence="8" id="KW-0411">Iron-sulfur</keyword>
<dbReference type="GO" id="GO:0016491">
    <property type="term" value="F:oxidoreductase activity"/>
    <property type="evidence" value="ECO:0007669"/>
    <property type="project" value="UniProtKB-KW"/>
</dbReference>
<accession>A0AA41UL64</accession>
<keyword evidence="6" id="KW-0560">Oxidoreductase</keyword>
<evidence type="ECO:0000256" key="1">
    <source>
        <dbReference type="ARBA" id="ARBA00010312"/>
    </source>
</evidence>
<dbReference type="AlphaFoldDB" id="A0AA41UL64"/>
<gene>
    <name evidence="10" type="ORF">MRX98_16325</name>
</gene>
<dbReference type="PROSITE" id="PS51669">
    <property type="entry name" value="4FE4S_MOW_BIS_MGD"/>
    <property type="match status" value="1"/>
</dbReference>
<dbReference type="Gene3D" id="3.30.2070.10">
    <property type="entry name" value="Formate dehydrogenase/DMSO reductase"/>
    <property type="match status" value="1"/>
</dbReference>
<dbReference type="PANTHER" id="PTHR43742:SF9">
    <property type="entry name" value="TETRATHIONATE REDUCTASE SUBUNIT A"/>
    <property type="match status" value="1"/>
</dbReference>
<evidence type="ECO:0000313" key="11">
    <source>
        <dbReference type="Proteomes" id="UP001165427"/>
    </source>
</evidence>
<dbReference type="SUPFAM" id="SSF50692">
    <property type="entry name" value="ADC-like"/>
    <property type="match status" value="1"/>
</dbReference>